<name>A0AAE0NN83_9PEZI</name>
<dbReference type="SUPFAM" id="SSF51905">
    <property type="entry name" value="FAD/NAD(P)-binding domain"/>
    <property type="match status" value="1"/>
</dbReference>
<reference evidence="3" key="2">
    <citation type="submission" date="2023-06" db="EMBL/GenBank/DDBJ databases">
        <authorList>
            <consortium name="Lawrence Berkeley National Laboratory"/>
            <person name="Haridas S."/>
            <person name="Hensen N."/>
            <person name="Bonometti L."/>
            <person name="Westerberg I."/>
            <person name="Brannstrom I.O."/>
            <person name="Guillou S."/>
            <person name="Cros-Aarteil S."/>
            <person name="Calhoun S."/>
            <person name="Kuo A."/>
            <person name="Mondo S."/>
            <person name="Pangilinan J."/>
            <person name="Riley R."/>
            <person name="Labutti K."/>
            <person name="Andreopoulos B."/>
            <person name="Lipzen A."/>
            <person name="Chen C."/>
            <person name="Yanf M."/>
            <person name="Daum C."/>
            <person name="Ng V."/>
            <person name="Clum A."/>
            <person name="Steindorff A."/>
            <person name="Ohm R."/>
            <person name="Martin F."/>
            <person name="Silar P."/>
            <person name="Natvig D."/>
            <person name="Lalanne C."/>
            <person name="Gautier V."/>
            <person name="Ament-Velasquez S.L."/>
            <person name="Kruys A."/>
            <person name="Hutchinson M.I."/>
            <person name="Powell A.J."/>
            <person name="Barry K."/>
            <person name="Miller A.N."/>
            <person name="Grigoriev I.V."/>
            <person name="Debuchy R."/>
            <person name="Gladieux P."/>
            <person name="Thoren M.H."/>
            <person name="Johannesson H."/>
        </authorList>
    </citation>
    <scope>NUCLEOTIDE SEQUENCE</scope>
    <source>
        <strain evidence="3">CBS 958.72</strain>
    </source>
</reference>
<sequence length="497" mass="52837">MDERARIPVSLPRDNPTRSYWQDPPDAAVADLRTTETLPESADVVIVGSGITGAAVAWGLLQNGDQPGRSIVMLEARQACSGATGRNGGHTKAASYRTFAHHVSTLGSTAAAAQIARLELANIRAVHGFARSHGIDCDAVSCDTVDIIYDAAQWEAAVAAVAAMRAALGPDDPAAEYELVAGPDAVRARFHGHATTFRGRPDPVAGAVVYPAGSLSAYKFGVGVLRLCLARGLNLQTHTPSLALRREKGIDGVWLVETPRGTIAARRVVLATNGYTAHLVPRLQGVVVPLRGQVTAQRPGRALPAGGCLPTTYSFIYEGGYEYMVPRPAGSRFAGDIVMGGGLVRGAADEGLYEYGSTDDTALNPDVSAYLRDTTPRYFGPDWGEDDPAGRVRAEWTGIMGFTPDGFPLVGEIPHGGGDDDDGGGLWTASAFQGHGMVLCWMCARALVDMMEGRDANNELDSWFPRAFRITEERLAKRFQGRVSHNISGQDQGVPAE</sequence>
<feature type="region of interest" description="Disordered" evidence="1">
    <location>
        <begin position="1"/>
        <end position="22"/>
    </location>
</feature>
<dbReference type="InterPro" id="IPR006076">
    <property type="entry name" value="FAD-dep_OxRdtase"/>
</dbReference>
<organism evidence="3 4">
    <name type="scientific">Lasiosphaeria ovina</name>
    <dbReference type="NCBI Taxonomy" id="92902"/>
    <lineage>
        <taxon>Eukaryota</taxon>
        <taxon>Fungi</taxon>
        <taxon>Dikarya</taxon>
        <taxon>Ascomycota</taxon>
        <taxon>Pezizomycotina</taxon>
        <taxon>Sordariomycetes</taxon>
        <taxon>Sordariomycetidae</taxon>
        <taxon>Sordariales</taxon>
        <taxon>Lasiosphaeriaceae</taxon>
        <taxon>Lasiosphaeria</taxon>
    </lineage>
</organism>
<dbReference type="InterPro" id="IPR036188">
    <property type="entry name" value="FAD/NAD-bd_sf"/>
</dbReference>
<evidence type="ECO:0000256" key="1">
    <source>
        <dbReference type="SAM" id="MobiDB-lite"/>
    </source>
</evidence>
<accession>A0AAE0NN83</accession>
<feature type="domain" description="FAD dependent oxidoreductase" evidence="2">
    <location>
        <begin position="43"/>
        <end position="450"/>
    </location>
</feature>
<evidence type="ECO:0000313" key="3">
    <source>
        <dbReference type="EMBL" id="KAK3384633.1"/>
    </source>
</evidence>
<dbReference type="PANTHER" id="PTHR13847">
    <property type="entry name" value="SARCOSINE DEHYDROGENASE-RELATED"/>
    <property type="match status" value="1"/>
</dbReference>
<dbReference type="GO" id="GO:0005737">
    <property type="term" value="C:cytoplasm"/>
    <property type="evidence" value="ECO:0007669"/>
    <property type="project" value="TreeGrafter"/>
</dbReference>
<dbReference type="Gene3D" id="3.50.50.60">
    <property type="entry name" value="FAD/NAD(P)-binding domain"/>
    <property type="match status" value="1"/>
</dbReference>
<dbReference type="Pfam" id="PF01266">
    <property type="entry name" value="DAO"/>
    <property type="match status" value="1"/>
</dbReference>
<evidence type="ECO:0000313" key="4">
    <source>
        <dbReference type="Proteomes" id="UP001287356"/>
    </source>
</evidence>
<dbReference type="AlphaFoldDB" id="A0AAE0NN83"/>
<protein>
    <submittedName>
        <fullName evidence="3">FAD dependent oxidoreductase</fullName>
    </submittedName>
</protein>
<dbReference type="PANTHER" id="PTHR13847:SF284">
    <property type="entry name" value="FAD DEPENDENT OXIDOREDUCTASE DOMAIN-CONTAINING PROTEIN"/>
    <property type="match status" value="1"/>
</dbReference>
<evidence type="ECO:0000259" key="2">
    <source>
        <dbReference type="Pfam" id="PF01266"/>
    </source>
</evidence>
<proteinExistence type="predicted"/>
<dbReference type="Proteomes" id="UP001287356">
    <property type="component" value="Unassembled WGS sequence"/>
</dbReference>
<gene>
    <name evidence="3" type="ORF">B0T24DRAFT_609155</name>
</gene>
<reference evidence="3" key="1">
    <citation type="journal article" date="2023" name="Mol. Phylogenet. Evol.">
        <title>Genome-scale phylogeny and comparative genomics of the fungal order Sordariales.</title>
        <authorList>
            <person name="Hensen N."/>
            <person name="Bonometti L."/>
            <person name="Westerberg I."/>
            <person name="Brannstrom I.O."/>
            <person name="Guillou S."/>
            <person name="Cros-Aarteil S."/>
            <person name="Calhoun S."/>
            <person name="Haridas S."/>
            <person name="Kuo A."/>
            <person name="Mondo S."/>
            <person name="Pangilinan J."/>
            <person name="Riley R."/>
            <person name="LaButti K."/>
            <person name="Andreopoulos B."/>
            <person name="Lipzen A."/>
            <person name="Chen C."/>
            <person name="Yan M."/>
            <person name="Daum C."/>
            <person name="Ng V."/>
            <person name="Clum A."/>
            <person name="Steindorff A."/>
            <person name="Ohm R.A."/>
            <person name="Martin F."/>
            <person name="Silar P."/>
            <person name="Natvig D.O."/>
            <person name="Lalanne C."/>
            <person name="Gautier V."/>
            <person name="Ament-Velasquez S.L."/>
            <person name="Kruys A."/>
            <person name="Hutchinson M.I."/>
            <person name="Powell A.J."/>
            <person name="Barry K."/>
            <person name="Miller A.N."/>
            <person name="Grigoriev I.V."/>
            <person name="Debuchy R."/>
            <person name="Gladieux P."/>
            <person name="Hiltunen Thoren M."/>
            <person name="Johannesson H."/>
        </authorList>
    </citation>
    <scope>NUCLEOTIDE SEQUENCE</scope>
    <source>
        <strain evidence="3">CBS 958.72</strain>
    </source>
</reference>
<keyword evidence="4" id="KW-1185">Reference proteome</keyword>
<comment type="caution">
    <text evidence="3">The sequence shown here is derived from an EMBL/GenBank/DDBJ whole genome shotgun (WGS) entry which is preliminary data.</text>
</comment>
<dbReference type="Gene3D" id="3.30.9.10">
    <property type="entry name" value="D-Amino Acid Oxidase, subunit A, domain 2"/>
    <property type="match status" value="1"/>
</dbReference>
<dbReference type="EMBL" id="JAULSN010000001">
    <property type="protein sequence ID" value="KAK3384633.1"/>
    <property type="molecule type" value="Genomic_DNA"/>
</dbReference>